<dbReference type="SUPFAM" id="SSF50729">
    <property type="entry name" value="PH domain-like"/>
    <property type="match status" value="1"/>
</dbReference>
<evidence type="ECO:0000313" key="5">
    <source>
        <dbReference type="EMBL" id="KRY83214.1"/>
    </source>
</evidence>
<sequence length="1267" mass="145298">MAKWKDQINAIANEEKEEKEEEEEEEKEEKEKKKKEKKQAKIRHIPGCWFVGTEHFARPIGVHFWKRPFSQSQLQQQQHPNMENSTNKSSSSSRFSQQEPSASYHYDYDYDLQILKKILRSDLEESGYQSALTRSQSSQYGTGWLYHDSESIASTSSCDDWDGYMKVDNQRVKIREVSDLLVTRYAFISGAKTDQGFPVLTFPDSHVHLPFVEYRLLITYLTRLQPVEDIFLGFVVIIDRRTDRWASVKTLLSHLSCPSIRIEGGIPFSSLRNISMTRKLMNREQSFFPGNLRFVYVIKPDGVLQRALEVGYKHISGVNRLQTFVCNSLPELHQHVNPSCLTYDLCGSFHYNHLEWLQHRMEIERLRCSAEGIARTLDEFVQNLRETELPNDASTTANILSSQKADRDAIKEDFRIIVRRGFDLLKSVRQAETKPRAEQLSPTRVHNVTSVQRTLLQLEDTEKRFDKFWPTHEFRLQHCLQLRQFEEDFKKLQSNFLCHLEKLRIGPHFETGERDQCRLCSIDEVDRLIEEYRIYAEKTQADVQAANSLKLRGEQLIATEEKELIGSLTPKCQELQRLTEQLDQALKNRSRFLHDVKKLHDYICQANHWCNTGVQLMINMTMEFDDIRQCEESLYSIQNLLSSSNDLTLDLDTSDSLLLLSAYDTKTLLSQVNARVSDVKQLCESRCVFLKRLLSKARISSFSEPIKMTAAKATNPLSCTYRYHPLRDSSHADIGQLSDDASDDALAMLSLQPVSLWSELPYDQQPTVDNSCTFNAESSKRSLFVLNELLSTEQNYVDELRSVVKYYIHAFEDADQRRYVPNNLLSKQKVLFGNLHQIYNFHNELFLPALKAAESNVRAIARTFLDHTDQFQIYITYCLNKPLSEALLKQCPEGYSFLQVNIFWMCQDRAGHALPLSAYLLKPVQRVTKYQLLLKELARSVDRTEGSAQVEQALNAVLELLQLVNASLNQGYIVGYTGDLSNLGAVLLEGRFRVWLNKKTGDKAPLRMRRAGKVRQRHVFLYSTVMLMCKYRRNSIPHIEECYEVKEELPIDMIESVEVIKTTSSSTGQEKFQIVTENRQEVLTFQSINTNINAFQFVAKLKHLLSIADDSSDGRVRRPISWTSHSSNEASYCNLDRKRHSESDLLVSDSNNNPSSCLGSARSELNLLSSVAATGAVADEENNKTNGVKPSRGSRSGDRWNVVANRTEYTTATGSSPFLRSEPSVAVAPGEQANKHNPTVVSERQQRTERLVECRASSLGGYTASRF</sequence>
<dbReference type="PANTHER" id="PTHR22826:SF211">
    <property type="entry name" value="LD43457P"/>
    <property type="match status" value="1"/>
</dbReference>
<feature type="compositionally biased region" description="Low complexity" evidence="3">
    <location>
        <begin position="85"/>
        <end position="98"/>
    </location>
</feature>
<dbReference type="PROSITE" id="PS50010">
    <property type="entry name" value="DH_2"/>
    <property type="match status" value="1"/>
</dbReference>
<feature type="compositionally biased region" description="Acidic residues" evidence="3">
    <location>
        <begin position="15"/>
        <end position="28"/>
    </location>
</feature>
<dbReference type="PANTHER" id="PTHR22826">
    <property type="entry name" value="RHO GUANINE EXCHANGE FACTOR-RELATED"/>
    <property type="match status" value="1"/>
</dbReference>
<dbReference type="CDD" id="cd00170">
    <property type="entry name" value="SEC14"/>
    <property type="match status" value="1"/>
</dbReference>
<feature type="region of interest" description="Disordered" evidence="3">
    <location>
        <begin position="1"/>
        <end position="38"/>
    </location>
</feature>
<dbReference type="InterPro" id="IPR011993">
    <property type="entry name" value="PH-like_dom_sf"/>
</dbReference>
<evidence type="ECO:0000259" key="4">
    <source>
        <dbReference type="PROSITE" id="PS50010"/>
    </source>
</evidence>
<protein>
    <submittedName>
        <fullName evidence="5">Guanine nucleotide exchange factor DBS</fullName>
    </submittedName>
</protein>
<evidence type="ECO:0000256" key="3">
    <source>
        <dbReference type="SAM" id="MobiDB-lite"/>
    </source>
</evidence>
<comment type="caution">
    <text evidence="5">The sequence shown here is derived from an EMBL/GenBank/DDBJ whole genome shotgun (WGS) entry which is preliminary data.</text>
</comment>
<dbReference type="AlphaFoldDB" id="A0A0V1FB53"/>
<dbReference type="GO" id="GO:0005737">
    <property type="term" value="C:cytoplasm"/>
    <property type="evidence" value="ECO:0007669"/>
    <property type="project" value="TreeGrafter"/>
</dbReference>
<dbReference type="Proteomes" id="UP000054995">
    <property type="component" value="Unassembled WGS sequence"/>
</dbReference>
<dbReference type="InterPro" id="IPR036865">
    <property type="entry name" value="CRAL-TRIO_dom_sf"/>
</dbReference>
<dbReference type="Pfam" id="PF22697">
    <property type="entry name" value="SOS1_NGEF_PH"/>
    <property type="match status" value="1"/>
</dbReference>
<evidence type="ECO:0000313" key="6">
    <source>
        <dbReference type="Proteomes" id="UP000054995"/>
    </source>
</evidence>
<dbReference type="CDD" id="cd00160">
    <property type="entry name" value="RhoGEF"/>
    <property type="match status" value="1"/>
</dbReference>
<evidence type="ECO:0000256" key="2">
    <source>
        <dbReference type="ARBA" id="ARBA00049987"/>
    </source>
</evidence>
<dbReference type="Pfam" id="PF00621">
    <property type="entry name" value="RhoGEF"/>
    <property type="match status" value="1"/>
</dbReference>
<organism evidence="5 6">
    <name type="scientific">Trichinella pseudospiralis</name>
    <name type="common">Parasitic roundworm</name>
    <dbReference type="NCBI Taxonomy" id="6337"/>
    <lineage>
        <taxon>Eukaryota</taxon>
        <taxon>Metazoa</taxon>
        <taxon>Ecdysozoa</taxon>
        <taxon>Nematoda</taxon>
        <taxon>Enoplea</taxon>
        <taxon>Dorylaimia</taxon>
        <taxon>Trichinellida</taxon>
        <taxon>Trichinellidae</taxon>
        <taxon>Trichinella</taxon>
    </lineage>
</organism>
<feature type="domain" description="DH" evidence="4">
    <location>
        <begin position="781"/>
        <end position="967"/>
    </location>
</feature>
<dbReference type="SUPFAM" id="SSF52087">
    <property type="entry name" value="CRAL/TRIO domain"/>
    <property type="match status" value="1"/>
</dbReference>
<comment type="similarity">
    <text evidence="2">Belongs to the MCF2 family.</text>
</comment>
<dbReference type="InterPro" id="IPR056466">
    <property type="entry name" value="Spectrin_DBS"/>
</dbReference>
<keyword evidence="6" id="KW-1185">Reference proteome</keyword>
<keyword evidence="1" id="KW-0344">Guanine-nucleotide releasing factor</keyword>
<dbReference type="EMBL" id="JYDT01000147">
    <property type="protein sequence ID" value="KRY83214.1"/>
    <property type="molecule type" value="Genomic_DNA"/>
</dbReference>
<dbReference type="InterPro" id="IPR035899">
    <property type="entry name" value="DBL_dom_sf"/>
</dbReference>
<gene>
    <name evidence="5" type="primary">MCF2L</name>
    <name evidence="5" type="ORF">T4D_2757</name>
</gene>
<accession>A0A0V1FB53</accession>
<dbReference type="InterPro" id="IPR051336">
    <property type="entry name" value="RhoGEF_Guanine_NuclExch_SF"/>
</dbReference>
<dbReference type="OrthoDB" id="10004999at2759"/>
<dbReference type="GO" id="GO:0005085">
    <property type="term" value="F:guanyl-nucleotide exchange factor activity"/>
    <property type="evidence" value="ECO:0007669"/>
    <property type="project" value="UniProtKB-KW"/>
</dbReference>
<feature type="region of interest" description="Disordered" evidence="3">
    <location>
        <begin position="71"/>
        <end position="98"/>
    </location>
</feature>
<reference evidence="5 6" key="1">
    <citation type="submission" date="2015-01" db="EMBL/GenBank/DDBJ databases">
        <title>Evolution of Trichinella species and genotypes.</title>
        <authorList>
            <person name="Korhonen P.K."/>
            <person name="Edoardo P."/>
            <person name="Giuseppe L.R."/>
            <person name="Gasser R.B."/>
        </authorList>
    </citation>
    <scope>NUCLEOTIDE SEQUENCE [LARGE SCALE GENOMIC DNA]</scope>
    <source>
        <strain evidence="5">ISS470</strain>
    </source>
</reference>
<dbReference type="Gene3D" id="1.20.900.10">
    <property type="entry name" value="Dbl homology (DH) domain"/>
    <property type="match status" value="1"/>
</dbReference>
<dbReference type="Gene3D" id="1.20.58.60">
    <property type="match status" value="1"/>
</dbReference>
<evidence type="ECO:0000256" key="1">
    <source>
        <dbReference type="ARBA" id="ARBA00022658"/>
    </source>
</evidence>
<dbReference type="Gene3D" id="2.30.29.30">
    <property type="entry name" value="Pleckstrin-homology domain (PH domain)/Phosphotyrosine-binding domain (PTB)"/>
    <property type="match status" value="1"/>
</dbReference>
<dbReference type="Pfam" id="PF23289">
    <property type="entry name" value="Spectrin_5"/>
    <property type="match status" value="1"/>
</dbReference>
<proteinExistence type="inferred from homology"/>
<dbReference type="InterPro" id="IPR000219">
    <property type="entry name" value="DH_dom"/>
</dbReference>
<dbReference type="InterPro" id="IPR055251">
    <property type="entry name" value="SOS1_NGEF_PH"/>
</dbReference>
<dbReference type="SMART" id="SM00325">
    <property type="entry name" value="RhoGEF"/>
    <property type="match status" value="1"/>
</dbReference>
<dbReference type="SUPFAM" id="SSF48065">
    <property type="entry name" value="DBL homology domain (DH-domain)"/>
    <property type="match status" value="1"/>
</dbReference>
<name>A0A0V1FB53_TRIPS</name>
<feature type="region of interest" description="Disordered" evidence="3">
    <location>
        <begin position="1178"/>
        <end position="1198"/>
    </location>
</feature>
<dbReference type="InterPro" id="IPR001251">
    <property type="entry name" value="CRAL-TRIO_dom"/>
</dbReference>